<name>A0ABS7HCE9_9HYPH</name>
<sequence>MMAKAQTPIEEMTQVAADTHAATMNILLALTKALEEADCIRVENFEEIIRVMAEAAARNGSPAVAALMVDFADQLQPPPKPSGGLV</sequence>
<accession>A0ABS7HCE9</accession>
<dbReference type="Proteomes" id="UP000757604">
    <property type="component" value="Unassembled WGS sequence"/>
</dbReference>
<proteinExistence type="predicted"/>
<evidence type="ECO:0000313" key="2">
    <source>
        <dbReference type="Proteomes" id="UP000757604"/>
    </source>
</evidence>
<keyword evidence="2" id="KW-1185">Reference proteome</keyword>
<organism evidence="1 2">
    <name type="scientific">Rhizobium herbae</name>
    <dbReference type="NCBI Taxonomy" id="508661"/>
    <lineage>
        <taxon>Bacteria</taxon>
        <taxon>Pseudomonadati</taxon>
        <taxon>Pseudomonadota</taxon>
        <taxon>Alphaproteobacteria</taxon>
        <taxon>Hyphomicrobiales</taxon>
        <taxon>Rhizobiaceae</taxon>
        <taxon>Rhizobium/Agrobacterium group</taxon>
        <taxon>Rhizobium</taxon>
    </lineage>
</organism>
<comment type="caution">
    <text evidence="1">The sequence shown here is derived from an EMBL/GenBank/DDBJ whole genome shotgun (WGS) entry which is preliminary data.</text>
</comment>
<gene>
    <name evidence="1" type="ORF">JNB71_16760</name>
</gene>
<dbReference type="EMBL" id="JAEUAO010000003">
    <property type="protein sequence ID" value="MBW9064957.1"/>
    <property type="molecule type" value="Genomic_DNA"/>
</dbReference>
<reference evidence="1 2" key="1">
    <citation type="journal article" date="2021" name="MBio">
        <title>Poor Competitiveness of Bradyrhizobium in Pigeon Pea Root Colonization in Indian Soils.</title>
        <authorList>
            <person name="Chalasani D."/>
            <person name="Basu A."/>
            <person name="Pullabhotla S.V.S.R.N."/>
            <person name="Jorrin B."/>
            <person name="Neal A.L."/>
            <person name="Poole P.S."/>
            <person name="Podile A.R."/>
            <person name="Tkacz A."/>
        </authorList>
    </citation>
    <scope>NUCLEOTIDE SEQUENCE [LARGE SCALE GENOMIC DNA]</scope>
    <source>
        <strain evidence="1 2">HU44</strain>
    </source>
</reference>
<protein>
    <submittedName>
        <fullName evidence="1">Uncharacterized protein</fullName>
    </submittedName>
</protein>
<evidence type="ECO:0000313" key="1">
    <source>
        <dbReference type="EMBL" id="MBW9064957.1"/>
    </source>
</evidence>
<dbReference type="RefSeq" id="WP_220372908.1">
    <property type="nucleotide sequence ID" value="NZ_JAEUAO010000003.1"/>
</dbReference>